<dbReference type="CDD" id="cd17964">
    <property type="entry name" value="DEADc_MSS116"/>
    <property type="match status" value="1"/>
</dbReference>
<dbReference type="PROSITE" id="PS51194">
    <property type="entry name" value="HELICASE_CTER"/>
    <property type="match status" value="1"/>
</dbReference>
<accession>A0ABR1FR65</accession>
<dbReference type="InterPro" id="IPR027417">
    <property type="entry name" value="P-loop_NTPase"/>
</dbReference>
<evidence type="ECO:0000256" key="2">
    <source>
        <dbReference type="ARBA" id="ARBA00022801"/>
    </source>
</evidence>
<feature type="region of interest" description="Disordered" evidence="6">
    <location>
        <begin position="627"/>
        <end position="683"/>
    </location>
</feature>
<evidence type="ECO:0000256" key="3">
    <source>
        <dbReference type="ARBA" id="ARBA00022840"/>
    </source>
</evidence>
<feature type="region of interest" description="Disordered" evidence="6">
    <location>
        <begin position="728"/>
        <end position="788"/>
    </location>
</feature>
<feature type="compositionally biased region" description="Basic residues" evidence="6">
    <location>
        <begin position="520"/>
        <end position="548"/>
    </location>
</feature>
<dbReference type="EMBL" id="JBBJCI010000286">
    <property type="protein sequence ID" value="KAK7236211.1"/>
    <property type="molecule type" value="Genomic_DNA"/>
</dbReference>
<feature type="domain" description="Helicase ATP-binding" evidence="7">
    <location>
        <begin position="38"/>
        <end position="225"/>
    </location>
</feature>
<comment type="caution">
    <text evidence="9">The sequence shown here is derived from an EMBL/GenBank/DDBJ whole genome shotgun (WGS) entry which is preliminary data.</text>
</comment>
<keyword evidence="2 5" id="KW-0378">Hydrolase</keyword>
<dbReference type="PROSITE" id="PS51192">
    <property type="entry name" value="HELICASE_ATP_BIND_1"/>
    <property type="match status" value="1"/>
</dbReference>
<feature type="compositionally biased region" description="Basic residues" evidence="6">
    <location>
        <begin position="638"/>
        <end position="647"/>
    </location>
</feature>
<feature type="domain" description="Helicase C-terminal" evidence="8">
    <location>
        <begin position="259"/>
        <end position="430"/>
    </location>
</feature>
<dbReference type="Gene3D" id="3.40.50.300">
    <property type="entry name" value="P-loop containing nucleotide triphosphate hydrolases"/>
    <property type="match status" value="2"/>
</dbReference>
<organism evidence="9 10">
    <name type="scientific">Aureococcus anophagefferens</name>
    <name type="common">Harmful bloom alga</name>
    <dbReference type="NCBI Taxonomy" id="44056"/>
    <lineage>
        <taxon>Eukaryota</taxon>
        <taxon>Sar</taxon>
        <taxon>Stramenopiles</taxon>
        <taxon>Ochrophyta</taxon>
        <taxon>Pelagophyceae</taxon>
        <taxon>Pelagomonadales</taxon>
        <taxon>Pelagomonadaceae</taxon>
        <taxon>Aureococcus</taxon>
    </lineage>
</organism>
<protein>
    <recommendedName>
        <fullName evidence="5">ATP-dependent RNA helicase</fullName>
        <ecNumber evidence="5">3.6.4.13</ecNumber>
    </recommendedName>
</protein>
<dbReference type="SMART" id="SM00490">
    <property type="entry name" value="HELICc"/>
    <property type="match status" value="1"/>
</dbReference>
<name>A0ABR1FR65_AURAN</name>
<comment type="domain">
    <text evidence="5">The Q motif is unique to and characteristic of the DEAD box family of RNA helicases and controls ATP binding and hydrolysis.</text>
</comment>
<feature type="compositionally biased region" description="Low complexity" evidence="6">
    <location>
        <begin position="671"/>
        <end position="681"/>
    </location>
</feature>
<evidence type="ECO:0000313" key="10">
    <source>
        <dbReference type="Proteomes" id="UP001363151"/>
    </source>
</evidence>
<evidence type="ECO:0000256" key="4">
    <source>
        <dbReference type="ARBA" id="ARBA00022884"/>
    </source>
</evidence>
<feature type="region of interest" description="Disordered" evidence="6">
    <location>
        <begin position="502"/>
        <end position="590"/>
    </location>
</feature>
<keyword evidence="5 9" id="KW-0347">Helicase</keyword>
<feature type="compositionally biased region" description="Basic residues" evidence="6">
    <location>
        <begin position="755"/>
        <end position="773"/>
    </location>
</feature>
<evidence type="ECO:0000256" key="5">
    <source>
        <dbReference type="RuleBase" id="RU365068"/>
    </source>
</evidence>
<keyword evidence="10" id="KW-1185">Reference proteome</keyword>
<evidence type="ECO:0000256" key="1">
    <source>
        <dbReference type="ARBA" id="ARBA00022741"/>
    </source>
</evidence>
<comment type="similarity">
    <text evidence="5">Belongs to the DEAD box helicase family.</text>
</comment>
<dbReference type="Proteomes" id="UP001363151">
    <property type="component" value="Unassembled WGS sequence"/>
</dbReference>
<feature type="compositionally biased region" description="Basic residues" evidence="6">
    <location>
        <begin position="557"/>
        <end position="586"/>
    </location>
</feature>
<evidence type="ECO:0000259" key="8">
    <source>
        <dbReference type="PROSITE" id="PS51194"/>
    </source>
</evidence>
<comment type="catalytic activity">
    <reaction evidence="5">
        <text>ATP + H2O = ADP + phosphate + H(+)</text>
        <dbReference type="Rhea" id="RHEA:13065"/>
        <dbReference type="ChEBI" id="CHEBI:15377"/>
        <dbReference type="ChEBI" id="CHEBI:15378"/>
        <dbReference type="ChEBI" id="CHEBI:30616"/>
        <dbReference type="ChEBI" id="CHEBI:43474"/>
        <dbReference type="ChEBI" id="CHEBI:456216"/>
        <dbReference type="EC" id="3.6.4.13"/>
    </reaction>
</comment>
<evidence type="ECO:0000256" key="6">
    <source>
        <dbReference type="SAM" id="MobiDB-lite"/>
    </source>
</evidence>
<dbReference type="InterPro" id="IPR001650">
    <property type="entry name" value="Helicase_C-like"/>
</dbReference>
<keyword evidence="1 5" id="KW-0547">Nucleotide-binding</keyword>
<comment type="function">
    <text evidence="5">RNA helicase.</text>
</comment>
<keyword evidence="4 5" id="KW-0694">RNA-binding</keyword>
<reference evidence="9 10" key="1">
    <citation type="submission" date="2024-03" db="EMBL/GenBank/DDBJ databases">
        <title>Aureococcus anophagefferens CCMP1851 and Kratosvirus quantuckense: Draft genome of a second virus-susceptible host strain in the model system.</title>
        <authorList>
            <person name="Chase E."/>
            <person name="Truchon A.R."/>
            <person name="Schepens W."/>
            <person name="Wilhelm S.W."/>
        </authorList>
    </citation>
    <scope>NUCLEOTIDE SEQUENCE [LARGE SCALE GENOMIC DNA]</scope>
    <source>
        <strain evidence="9 10">CCMP1851</strain>
    </source>
</reference>
<dbReference type="SUPFAM" id="SSF52540">
    <property type="entry name" value="P-loop containing nucleoside triphosphate hydrolases"/>
    <property type="match status" value="2"/>
</dbReference>
<dbReference type="CDD" id="cd18787">
    <property type="entry name" value="SF2_C_DEAD"/>
    <property type="match status" value="1"/>
</dbReference>
<evidence type="ECO:0000313" key="9">
    <source>
        <dbReference type="EMBL" id="KAK7236211.1"/>
    </source>
</evidence>
<dbReference type="InterPro" id="IPR011545">
    <property type="entry name" value="DEAD/DEAH_box_helicase_dom"/>
</dbReference>
<feature type="compositionally biased region" description="Low complexity" evidence="6">
    <location>
        <begin position="733"/>
        <end position="754"/>
    </location>
</feature>
<sequence>MTAARFDGYRGVVSDGTLKAIAEVLGYETMTKVQEQALPVCTRGRDVVAKAKTGTGKTLAFMIPCVDRAAASKAKRGGSKISALVLSPTRELAQQTLEEGRLLSHFHGLTLACVVGGTPIKKDYRALGCAPGSRAPDILVATPGRLNDHLENSAGFARDTLGGLECLVFDEADQLLDMGFRPAIEQMLRAIQATRLTRQTLLFSATLPADVKGIAKLSMKDGSDYDFVDTVGDADEQTHSHVPQCCVVCEGKKLHSAELVARLADACSAPDHKVIVFFTTARLTQLYSELLVGLQGAQARGQAPDLAFLAKTRILEIHSRKSQSHRTKVADAFRDATGGCCLFTSDVSARGMDYPDVTRVVQFGAPADAAQYVHRLGRTARAGKEGSGCLLLSDFEAYFLEDKAIKALPIAMQRPLVAGDATGAVLGRVDAALMGAARALPPETCGAAYQAWLGFYNSSLRRLRWDKDDLVAEANDWAKEILGMAEPPQLQAKTVGKMGLKGVRGLKRRQGAGGVAAAKRQGRRRPRQRRRPRRRRQRQPLTPTRRRFVPTCVSERRWRRAPRPRGRGRRGGGAAARRRRRGRRRGGAAAGAAAAARGAAAGAAGAARAAAALRDEPMAILEPRLLGGAAGGGAAGGARRRGRAPARRRGEPRARPALARPARARARPARARPAAAPGRPCATRRRRSEAALLAAAPATAGARLPLAPRWRLRGLRGGLVRLLDDRREGAAGRGAARAARGRGWAAPARRWPAAPRRRWRGRGRRRRGRRRRGAAGAGAAAGSGSAST</sequence>
<dbReference type="SMART" id="SM00487">
    <property type="entry name" value="DEXDc"/>
    <property type="match status" value="1"/>
</dbReference>
<dbReference type="EC" id="3.6.4.13" evidence="5"/>
<dbReference type="Pfam" id="PF00270">
    <property type="entry name" value="DEAD"/>
    <property type="match status" value="1"/>
</dbReference>
<gene>
    <name evidence="9" type="primary">MSS116</name>
    <name evidence="9" type="ORF">SO694_00060259</name>
</gene>
<proteinExistence type="inferred from homology"/>
<dbReference type="InterPro" id="IPR014001">
    <property type="entry name" value="Helicase_ATP-bd"/>
</dbReference>
<dbReference type="Pfam" id="PF00271">
    <property type="entry name" value="Helicase_C"/>
    <property type="match status" value="1"/>
</dbReference>
<dbReference type="PANTHER" id="PTHR24031">
    <property type="entry name" value="RNA HELICASE"/>
    <property type="match status" value="1"/>
</dbReference>
<dbReference type="GO" id="GO:0004386">
    <property type="term" value="F:helicase activity"/>
    <property type="evidence" value="ECO:0007669"/>
    <property type="project" value="UniProtKB-KW"/>
</dbReference>
<evidence type="ECO:0000259" key="7">
    <source>
        <dbReference type="PROSITE" id="PS51192"/>
    </source>
</evidence>
<keyword evidence="3 5" id="KW-0067">ATP-binding</keyword>